<dbReference type="KEGG" id="bmic:BMR1_03g02080"/>
<keyword evidence="3" id="KW-1185">Reference proteome</keyword>
<evidence type="ECO:0000256" key="1">
    <source>
        <dbReference type="SAM" id="SignalP"/>
    </source>
</evidence>
<proteinExistence type="predicted"/>
<protein>
    <submittedName>
        <fullName evidence="2">Uncharacterized protein</fullName>
    </submittedName>
</protein>
<feature type="signal peptide" evidence="1">
    <location>
        <begin position="1"/>
        <end position="18"/>
    </location>
</feature>
<sequence length="840" mass="97388">MNIATAYLSFFFMAFAHGISNCTTAFINNILEVEMNLVFSELRGKILSSSISHEFIESVFTNFIVDNIQDQNLDMLLDIISIGSNESIFLKLCNLKYNETNADVYKYIIDKGKFFLERFYIIPSQDNYELYCIASMRIANHYNAVYILDLNHVEETKQIVRVLKKYIMDKHVNEFLTVKGLSSFIYKNLICMDQEILSIIINAYSERLSELDIALNSTCDSFMSKDLYKYVYTYLTGYCTQLKHKMMSVHISNILDISFLHNAANSDRFMGLVDSFSVSTKNFDNMHRWKEGLVGKNIFVEIALMDPTSINIEIFGILERCIRIFLDNSILQHNINAAGFATIVYDNPTHNLLLRTLINSVTKFCVDKKLNLYIISRNFCTVLMKHVTNGFMDIYDQVMDFIRSRSRSIFIDEFDIRNEKLAKLLIEAIESYYTILINTTETKHIDMFQQEREMEQSQLDIVDDFMESVEENEKLSKYIYETTNSRTHFILSNLVDSEMAKGGNVMIRSRLNLAFSAATMIAQCSGILDALGKGVNNIVNFEFLSQTKVPNIPMDDDLPIDTLDSLPIKYLNMVTYIRGNGGDEHHIDQKFLTTVILIAEDIFPEYDTSINDELTQVLENKVIVVAGLMKKWAYWGDYHRKRPTGFFVKVLHCILDIISLKYFGMPGKISVKRVYNDDPIKLLSSDSNVHMSDVYFVYNIGMMIEEFEPTFLPILCTFTYFIYQNRFGTFNDVLQYLSDETIPTENKFIVTLIGNGVNKYRKLFPDATNYYILPSMNEITMIDTYLRHVMDRKFVGAITYNFPNYMMILQQYNLSRHALPIIKRKTSIFRTPSHYTTNLT</sequence>
<reference evidence="2 3" key="3">
    <citation type="journal article" date="2016" name="Sci. Rep.">
        <title>Genome-wide diversity and gene expression profiling of Babesia microti isolates identify polymorphic genes that mediate host-pathogen interactions.</title>
        <authorList>
            <person name="Silva J.C."/>
            <person name="Cornillot E."/>
            <person name="McCracken C."/>
            <person name="Usmani-Brown S."/>
            <person name="Dwivedi A."/>
            <person name="Ifeonu O.O."/>
            <person name="Crabtree J."/>
            <person name="Gotia H.T."/>
            <person name="Virji A.Z."/>
            <person name="Reynes C."/>
            <person name="Colinge J."/>
            <person name="Kumar V."/>
            <person name="Lawres L."/>
            <person name="Pazzi J.E."/>
            <person name="Pablo J.V."/>
            <person name="Hung C."/>
            <person name="Brancato J."/>
            <person name="Kumari P."/>
            <person name="Orvis J."/>
            <person name="Tretina K."/>
            <person name="Chibucos M."/>
            <person name="Ott S."/>
            <person name="Sadzewicz L."/>
            <person name="Sengamalay N."/>
            <person name="Shetty A.C."/>
            <person name="Su Q."/>
            <person name="Tallon L."/>
            <person name="Fraser C.M."/>
            <person name="Frutos R."/>
            <person name="Molina D.M."/>
            <person name="Krause P.J."/>
            <person name="Ben Mamoun C."/>
        </authorList>
    </citation>
    <scope>NUCLEOTIDE SEQUENCE [LARGE SCALE GENOMIC DNA]</scope>
    <source>
        <strain evidence="2 3">RI</strain>
    </source>
</reference>
<reference evidence="2 3" key="2">
    <citation type="journal article" date="2013" name="PLoS ONE">
        <title>Whole genome mapping and re-organization of the nuclear and mitochondrial genomes of Babesia microti isolates.</title>
        <authorList>
            <person name="Cornillot E."/>
            <person name="Dassouli A."/>
            <person name="Garg A."/>
            <person name="Pachikara N."/>
            <person name="Randazzo S."/>
            <person name="Depoix D."/>
            <person name="Carcy B."/>
            <person name="Delbecq S."/>
            <person name="Frutos R."/>
            <person name="Silva J.C."/>
            <person name="Sutton R."/>
            <person name="Krause P.J."/>
            <person name="Mamoun C.B."/>
        </authorList>
    </citation>
    <scope>NUCLEOTIDE SEQUENCE [LARGE SCALE GENOMIC DNA]</scope>
    <source>
        <strain evidence="2 3">RI</strain>
    </source>
</reference>
<dbReference type="GeneID" id="24425057"/>
<feature type="chain" id="PRO_5012684128" evidence="1">
    <location>
        <begin position="19"/>
        <end position="840"/>
    </location>
</feature>
<keyword evidence="1" id="KW-0732">Signal</keyword>
<dbReference type="RefSeq" id="XP_021338579.1">
    <property type="nucleotide sequence ID" value="XM_021482010.1"/>
</dbReference>
<accession>A0A1R4ABM7</accession>
<dbReference type="AlphaFoldDB" id="A0A1R4ABM7"/>
<dbReference type="EMBL" id="LN871598">
    <property type="protein sequence ID" value="SJK86419.1"/>
    <property type="molecule type" value="Genomic_DNA"/>
</dbReference>
<dbReference type="Proteomes" id="UP000002899">
    <property type="component" value="Chromosome III"/>
</dbReference>
<reference evidence="2 3" key="1">
    <citation type="journal article" date="2012" name="Nucleic Acids Res.">
        <title>Sequencing of the smallest Apicomplexan genome from the human pathogen Babesia microti.</title>
        <authorList>
            <person name="Cornillot E."/>
            <person name="Hadj-Kaddour K."/>
            <person name="Dassouli A."/>
            <person name="Noel B."/>
            <person name="Ranwez V."/>
            <person name="Vacherie B."/>
            <person name="Augagneur Y."/>
            <person name="Bres V."/>
            <person name="Duclos A."/>
            <person name="Randazzo S."/>
            <person name="Carcy B."/>
            <person name="Debierre-Grockiego F."/>
            <person name="Delbecq S."/>
            <person name="Moubri-Menage K."/>
            <person name="Shams-Eldin H."/>
            <person name="Usmani-Brown S."/>
            <person name="Bringaud F."/>
            <person name="Wincker P."/>
            <person name="Vivares C.P."/>
            <person name="Schwarz R.T."/>
            <person name="Schetters T.P."/>
            <person name="Krause P.J."/>
            <person name="Gorenflot A."/>
            <person name="Berry V."/>
            <person name="Barbe V."/>
            <person name="Ben Mamoun C."/>
        </authorList>
    </citation>
    <scope>NUCLEOTIDE SEQUENCE [LARGE SCALE GENOMIC DNA]</scope>
    <source>
        <strain evidence="2 3">RI</strain>
    </source>
</reference>
<evidence type="ECO:0000313" key="2">
    <source>
        <dbReference type="EMBL" id="SJK86419.1"/>
    </source>
</evidence>
<organism evidence="2 3">
    <name type="scientific">Babesia microti (strain RI)</name>
    <dbReference type="NCBI Taxonomy" id="1133968"/>
    <lineage>
        <taxon>Eukaryota</taxon>
        <taxon>Sar</taxon>
        <taxon>Alveolata</taxon>
        <taxon>Apicomplexa</taxon>
        <taxon>Aconoidasida</taxon>
        <taxon>Piroplasmida</taxon>
        <taxon>Babesiidae</taxon>
        <taxon>Babesia</taxon>
    </lineage>
</organism>
<dbReference type="VEuPathDB" id="PiroplasmaDB:BMR1_03g02080"/>
<name>A0A1R4ABM7_BABMR</name>
<evidence type="ECO:0000313" key="3">
    <source>
        <dbReference type="Proteomes" id="UP000002899"/>
    </source>
</evidence>